<gene>
    <name evidence="2" type="ORF">Pan97_50590</name>
</gene>
<feature type="chain" id="PRO_5022120660" description="Peptidylprolyl isomerase" evidence="1">
    <location>
        <begin position="21"/>
        <end position="155"/>
    </location>
</feature>
<proteinExistence type="predicted"/>
<dbReference type="OrthoDB" id="284294at2"/>
<keyword evidence="1" id="KW-0732">Signal</keyword>
<keyword evidence="3" id="KW-1185">Reference proteome</keyword>
<protein>
    <recommendedName>
        <fullName evidence="4">Peptidylprolyl isomerase</fullName>
    </recommendedName>
</protein>
<sequence precursor="true">MRTIVLTFLLLLASTQVTTAQQVNYIGPGNVRLPDGLVSYMRYLQAEQLESLKLFTTYLEKRVEEKAVPEGILLNAQAIYTEAQLRATDDRAVKQEKLDELVEIENKRIKLDSQTPNTTWFGVDRVAIGKMMKAEYEAFSKEAALPEKTSSRKLR</sequence>
<evidence type="ECO:0000256" key="1">
    <source>
        <dbReference type="SAM" id="SignalP"/>
    </source>
</evidence>
<organism evidence="2 3">
    <name type="scientific">Bremerella volcania</name>
    <dbReference type="NCBI Taxonomy" id="2527984"/>
    <lineage>
        <taxon>Bacteria</taxon>
        <taxon>Pseudomonadati</taxon>
        <taxon>Planctomycetota</taxon>
        <taxon>Planctomycetia</taxon>
        <taxon>Pirellulales</taxon>
        <taxon>Pirellulaceae</taxon>
        <taxon>Bremerella</taxon>
    </lineage>
</organism>
<evidence type="ECO:0008006" key="4">
    <source>
        <dbReference type="Google" id="ProtNLM"/>
    </source>
</evidence>
<reference evidence="3" key="1">
    <citation type="submission" date="2019-02" db="EMBL/GenBank/DDBJ databases">
        <title>Deep-cultivation of Planctomycetes and their phenomic and genomic characterization uncovers novel biology.</title>
        <authorList>
            <person name="Wiegand S."/>
            <person name="Jogler M."/>
            <person name="Boedeker C."/>
            <person name="Pinto D."/>
            <person name="Vollmers J."/>
            <person name="Rivas-Marin E."/>
            <person name="Kohn T."/>
            <person name="Peeters S.H."/>
            <person name="Heuer A."/>
            <person name="Rast P."/>
            <person name="Oberbeckmann S."/>
            <person name="Bunk B."/>
            <person name="Jeske O."/>
            <person name="Meyerdierks A."/>
            <person name="Storesund J.E."/>
            <person name="Kallscheuer N."/>
            <person name="Luecker S."/>
            <person name="Lage O.M."/>
            <person name="Pohl T."/>
            <person name="Merkel B.J."/>
            <person name="Hornburger P."/>
            <person name="Mueller R.-W."/>
            <person name="Bruemmer F."/>
            <person name="Labrenz M."/>
            <person name="Spormann A.M."/>
            <person name="Op den Camp H."/>
            <person name="Overmann J."/>
            <person name="Amann R."/>
            <person name="Jetten M.S.M."/>
            <person name="Mascher T."/>
            <person name="Medema M.H."/>
            <person name="Devos D.P."/>
            <person name="Kaster A.-K."/>
            <person name="Ovreas L."/>
            <person name="Rohde M."/>
            <person name="Galperin M.Y."/>
            <person name="Jogler C."/>
        </authorList>
    </citation>
    <scope>NUCLEOTIDE SEQUENCE [LARGE SCALE GENOMIC DNA]</scope>
    <source>
        <strain evidence="3">Pan97</strain>
    </source>
</reference>
<feature type="signal peptide" evidence="1">
    <location>
        <begin position="1"/>
        <end position="20"/>
    </location>
</feature>
<name>A0A518CFH3_9BACT</name>
<evidence type="ECO:0000313" key="3">
    <source>
        <dbReference type="Proteomes" id="UP000318626"/>
    </source>
</evidence>
<dbReference type="AlphaFoldDB" id="A0A518CFH3"/>
<dbReference type="RefSeq" id="WP_144977407.1">
    <property type="nucleotide sequence ID" value="NZ_CP036289.1"/>
</dbReference>
<dbReference type="Proteomes" id="UP000318626">
    <property type="component" value="Chromosome"/>
</dbReference>
<accession>A0A518CFH3</accession>
<dbReference type="EMBL" id="CP036289">
    <property type="protein sequence ID" value="QDU77980.1"/>
    <property type="molecule type" value="Genomic_DNA"/>
</dbReference>
<dbReference type="KEGG" id="bvo:Pan97_50590"/>
<evidence type="ECO:0000313" key="2">
    <source>
        <dbReference type="EMBL" id="QDU77980.1"/>
    </source>
</evidence>